<gene>
    <name evidence="20" type="ORF">COY69_01550</name>
</gene>
<accession>A0A2M7R9M8</accession>
<dbReference type="PANTHER" id="PTHR34299">
    <property type="entry name" value="DIACYLGLYCEROL KINASE"/>
    <property type="match status" value="1"/>
</dbReference>
<feature type="binding site" evidence="17">
    <location>
        <position position="13"/>
    </location>
    <ligand>
        <name>ATP</name>
        <dbReference type="ChEBI" id="CHEBI:30616"/>
    </ligand>
</feature>
<evidence type="ECO:0000256" key="17">
    <source>
        <dbReference type="PIRSR" id="PIRSR600829-3"/>
    </source>
</evidence>
<evidence type="ECO:0000256" key="2">
    <source>
        <dbReference type="ARBA" id="ARBA00005967"/>
    </source>
</evidence>
<name>A0A2M7R9M8_9BACT</name>
<keyword evidence="3" id="KW-1003">Cell membrane</keyword>
<keyword evidence="18" id="KW-0479">Metal-binding</keyword>
<evidence type="ECO:0000256" key="13">
    <source>
        <dbReference type="ARBA" id="ARBA00023209"/>
    </source>
</evidence>
<comment type="caution">
    <text evidence="20">The sequence shown here is derived from an EMBL/GenBank/DDBJ whole genome shotgun (WGS) entry which is preliminary data.</text>
</comment>
<evidence type="ECO:0000256" key="3">
    <source>
        <dbReference type="ARBA" id="ARBA00022475"/>
    </source>
</evidence>
<dbReference type="GO" id="GO:0008654">
    <property type="term" value="P:phospholipid biosynthetic process"/>
    <property type="evidence" value="ECO:0007669"/>
    <property type="project" value="UniProtKB-KW"/>
</dbReference>
<organism evidence="20 21">
    <name type="scientific">Candidatus Magasanikbacteria bacterium CG_4_10_14_0_8_um_filter_32_14</name>
    <dbReference type="NCBI Taxonomy" id="1974640"/>
    <lineage>
        <taxon>Bacteria</taxon>
        <taxon>Candidatus Magasanikiibacteriota</taxon>
    </lineage>
</organism>
<evidence type="ECO:0000256" key="10">
    <source>
        <dbReference type="ARBA" id="ARBA00022989"/>
    </source>
</evidence>
<sequence>MIKLLKLKKSFIYAMKGLVYTFRREQNFRLEVFIAVVVILAMFFLKLRNSEKIIVFLLITFILTLEMFNTIIERFLDLLKPRLDSQVKLLKDIMSGVVFLASLGALVIGVMIFYPYLFELTSK</sequence>
<dbReference type="GO" id="GO:0005524">
    <property type="term" value="F:ATP binding"/>
    <property type="evidence" value="ECO:0007669"/>
    <property type="project" value="UniProtKB-KW"/>
</dbReference>
<dbReference type="CDD" id="cd14263">
    <property type="entry name" value="DAGK_IM_like"/>
    <property type="match status" value="1"/>
</dbReference>
<keyword evidence="10 19" id="KW-1133">Transmembrane helix</keyword>
<evidence type="ECO:0000313" key="21">
    <source>
        <dbReference type="Proteomes" id="UP000229449"/>
    </source>
</evidence>
<evidence type="ECO:0000256" key="14">
    <source>
        <dbReference type="ARBA" id="ARBA00023264"/>
    </source>
</evidence>
<comment type="cofactor">
    <cofactor evidence="18">
        <name>Mg(2+)</name>
        <dbReference type="ChEBI" id="CHEBI:18420"/>
    </cofactor>
    <text evidence="18">Mn(2+), Zn(2+), Cd(2+) and Co(2+) support activity to lesser extents.</text>
</comment>
<comment type="similarity">
    <text evidence="2">Belongs to the bacterial diacylglycerol kinase family.</text>
</comment>
<evidence type="ECO:0000256" key="7">
    <source>
        <dbReference type="ARBA" id="ARBA00022741"/>
    </source>
</evidence>
<evidence type="ECO:0000256" key="11">
    <source>
        <dbReference type="ARBA" id="ARBA00023098"/>
    </source>
</evidence>
<feature type="transmembrane region" description="Helical" evidence="19">
    <location>
        <begin position="28"/>
        <end position="47"/>
    </location>
</feature>
<keyword evidence="4" id="KW-0444">Lipid biosynthesis</keyword>
<comment type="subcellular location">
    <subcellularLocation>
        <location evidence="1">Cell membrane</location>
        <topology evidence="1">Multi-pass membrane protein</topology>
    </subcellularLocation>
</comment>
<keyword evidence="6 19" id="KW-0812">Transmembrane</keyword>
<proteinExistence type="inferred from homology"/>
<keyword evidence="12 19" id="KW-0472">Membrane</keyword>
<feature type="transmembrane region" description="Helical" evidence="19">
    <location>
        <begin position="53"/>
        <end position="72"/>
    </location>
</feature>
<keyword evidence="18" id="KW-0460">Magnesium</keyword>
<keyword evidence="9 17" id="KW-0067">ATP-binding</keyword>
<dbReference type="InterPro" id="IPR036945">
    <property type="entry name" value="DAGK_sf"/>
</dbReference>
<keyword evidence="8" id="KW-0418">Kinase</keyword>
<feature type="binding site" evidence="18">
    <location>
        <position position="25"/>
    </location>
    <ligand>
        <name>a divalent metal cation</name>
        <dbReference type="ChEBI" id="CHEBI:60240"/>
    </ligand>
</feature>
<dbReference type="GO" id="GO:0016301">
    <property type="term" value="F:kinase activity"/>
    <property type="evidence" value="ECO:0007669"/>
    <property type="project" value="UniProtKB-KW"/>
</dbReference>
<feature type="binding site" evidence="17">
    <location>
        <position position="25"/>
    </location>
    <ligand>
        <name>ATP</name>
        <dbReference type="ChEBI" id="CHEBI:30616"/>
    </ligand>
</feature>
<feature type="transmembrane region" description="Helical" evidence="19">
    <location>
        <begin position="93"/>
        <end position="117"/>
    </location>
</feature>
<feature type="binding site" evidence="16">
    <location>
        <position position="95"/>
    </location>
    <ligand>
        <name>substrate</name>
    </ligand>
</feature>
<evidence type="ECO:0000256" key="18">
    <source>
        <dbReference type="PIRSR" id="PIRSR600829-4"/>
    </source>
</evidence>
<evidence type="ECO:0000256" key="19">
    <source>
        <dbReference type="SAM" id="Phobius"/>
    </source>
</evidence>
<protein>
    <recommendedName>
        <fullName evidence="22">Diacylglycerol kinase</fullName>
    </recommendedName>
</protein>
<dbReference type="GO" id="GO:0005886">
    <property type="term" value="C:plasma membrane"/>
    <property type="evidence" value="ECO:0007669"/>
    <property type="project" value="UniProtKB-SubCell"/>
</dbReference>
<keyword evidence="5" id="KW-0808">Transferase</keyword>
<keyword evidence="11" id="KW-0443">Lipid metabolism</keyword>
<dbReference type="Gene3D" id="1.10.287.3610">
    <property type="match status" value="1"/>
</dbReference>
<keyword evidence="7 17" id="KW-0547">Nucleotide-binding</keyword>
<feature type="binding site" evidence="17">
    <location>
        <begin position="91"/>
        <end position="92"/>
    </location>
    <ligand>
        <name>ATP</name>
        <dbReference type="ChEBI" id="CHEBI:30616"/>
    </ligand>
</feature>
<evidence type="ECO:0000256" key="6">
    <source>
        <dbReference type="ARBA" id="ARBA00022692"/>
    </source>
</evidence>
<feature type="binding site" evidence="18">
    <location>
        <position position="73"/>
    </location>
    <ligand>
        <name>a divalent metal cation</name>
        <dbReference type="ChEBI" id="CHEBI:60240"/>
    </ligand>
</feature>
<dbReference type="GO" id="GO:0046872">
    <property type="term" value="F:metal ion binding"/>
    <property type="evidence" value="ECO:0007669"/>
    <property type="project" value="UniProtKB-KW"/>
</dbReference>
<dbReference type="PANTHER" id="PTHR34299:SF1">
    <property type="entry name" value="DIACYLGLYCEROL KINASE"/>
    <property type="match status" value="1"/>
</dbReference>
<dbReference type="EMBL" id="PFMA01000039">
    <property type="protein sequence ID" value="PIY93453.1"/>
    <property type="molecule type" value="Genomic_DNA"/>
</dbReference>
<reference evidence="21" key="1">
    <citation type="submission" date="2017-09" db="EMBL/GenBank/DDBJ databases">
        <title>Depth-based differentiation of microbial function through sediment-hosted aquifers and enrichment of novel symbionts in the deep terrestrial subsurface.</title>
        <authorList>
            <person name="Probst A.J."/>
            <person name="Ladd B."/>
            <person name="Jarett J.K."/>
            <person name="Geller-Mcgrath D.E."/>
            <person name="Sieber C.M.K."/>
            <person name="Emerson J.B."/>
            <person name="Anantharaman K."/>
            <person name="Thomas B.C."/>
            <person name="Malmstrom R."/>
            <person name="Stieglmeier M."/>
            <person name="Klingl A."/>
            <person name="Woyke T."/>
            <person name="Ryan C.M."/>
            <person name="Banfield J.F."/>
        </authorList>
    </citation>
    <scope>NUCLEOTIDE SEQUENCE [LARGE SCALE GENOMIC DNA]</scope>
</reference>
<feature type="active site" description="Proton acceptor" evidence="15">
    <location>
        <position position="66"/>
    </location>
</feature>
<dbReference type="AlphaFoldDB" id="A0A2M7R9M8"/>
<evidence type="ECO:0000313" key="20">
    <source>
        <dbReference type="EMBL" id="PIY93453.1"/>
    </source>
</evidence>
<evidence type="ECO:0000256" key="16">
    <source>
        <dbReference type="PIRSR" id="PIRSR600829-2"/>
    </source>
</evidence>
<evidence type="ECO:0000256" key="1">
    <source>
        <dbReference type="ARBA" id="ARBA00004651"/>
    </source>
</evidence>
<dbReference type="InterPro" id="IPR000829">
    <property type="entry name" value="DAGK"/>
</dbReference>
<keyword evidence="14" id="KW-1208">Phospholipid metabolism</keyword>
<evidence type="ECO:0000256" key="4">
    <source>
        <dbReference type="ARBA" id="ARBA00022516"/>
    </source>
</evidence>
<evidence type="ECO:0000256" key="12">
    <source>
        <dbReference type="ARBA" id="ARBA00023136"/>
    </source>
</evidence>
<dbReference type="Pfam" id="PF01219">
    <property type="entry name" value="DAGK_prokar"/>
    <property type="match status" value="1"/>
</dbReference>
<evidence type="ECO:0000256" key="9">
    <source>
        <dbReference type="ARBA" id="ARBA00022840"/>
    </source>
</evidence>
<keyword evidence="13" id="KW-0594">Phospholipid biosynthesis</keyword>
<evidence type="ECO:0000256" key="5">
    <source>
        <dbReference type="ARBA" id="ARBA00022679"/>
    </source>
</evidence>
<dbReference type="Proteomes" id="UP000229449">
    <property type="component" value="Unassembled WGS sequence"/>
</dbReference>
<evidence type="ECO:0000256" key="8">
    <source>
        <dbReference type="ARBA" id="ARBA00022777"/>
    </source>
</evidence>
<evidence type="ECO:0008006" key="22">
    <source>
        <dbReference type="Google" id="ProtNLM"/>
    </source>
</evidence>
<feature type="binding site" evidence="16">
    <location>
        <position position="66"/>
    </location>
    <ligand>
        <name>substrate</name>
    </ligand>
</feature>
<evidence type="ECO:0000256" key="15">
    <source>
        <dbReference type="PIRSR" id="PIRSR600829-1"/>
    </source>
</evidence>
<feature type="binding site" evidence="17">
    <location>
        <position position="73"/>
    </location>
    <ligand>
        <name>ATP</name>
        <dbReference type="ChEBI" id="CHEBI:30616"/>
    </ligand>
</feature>